<comment type="caution">
    <text evidence="1">The sequence shown here is derived from an EMBL/GenBank/DDBJ whole genome shotgun (WGS) entry which is preliminary data.</text>
</comment>
<organism evidence="1">
    <name type="scientific">mine drainage metagenome</name>
    <dbReference type="NCBI Taxonomy" id="410659"/>
    <lineage>
        <taxon>unclassified sequences</taxon>
        <taxon>metagenomes</taxon>
        <taxon>ecological metagenomes</taxon>
    </lineage>
</organism>
<reference evidence="1" key="1">
    <citation type="submission" date="2016-10" db="EMBL/GenBank/DDBJ databases">
        <title>Sequence of Gallionella enrichment culture.</title>
        <authorList>
            <person name="Poehlein A."/>
            <person name="Muehling M."/>
            <person name="Daniel R."/>
        </authorList>
    </citation>
    <scope>NUCLEOTIDE SEQUENCE</scope>
</reference>
<dbReference type="EMBL" id="MLJW01005785">
    <property type="protein sequence ID" value="OIQ67663.1"/>
    <property type="molecule type" value="Genomic_DNA"/>
</dbReference>
<dbReference type="AlphaFoldDB" id="A0A1J5PIT7"/>
<name>A0A1J5PIT7_9ZZZZ</name>
<evidence type="ECO:0000313" key="1">
    <source>
        <dbReference type="EMBL" id="OIQ67663.1"/>
    </source>
</evidence>
<sequence length="37" mass="4060">MQVGLWASFWAGPHKSDDVMPQAAQVRVAGHIQRKGV</sequence>
<gene>
    <name evidence="1" type="ORF">GALL_507580</name>
</gene>
<accession>A0A1J5PIT7</accession>
<protein>
    <submittedName>
        <fullName evidence="1">Uncharacterized protein</fullName>
    </submittedName>
</protein>
<proteinExistence type="predicted"/>